<evidence type="ECO:0000313" key="1">
    <source>
        <dbReference type="EMBL" id="TKV78272.1"/>
    </source>
</evidence>
<gene>
    <name evidence="1" type="ORF">FDV58_27440</name>
</gene>
<reference evidence="1 2" key="1">
    <citation type="submission" date="2019-05" db="EMBL/GenBank/DDBJ databases">
        <title>Draft Genome of Bradyrhizobium elkanii strain SEMIA 938, Used in Commercial Inoculants for Lupinus spp. in Brazil.</title>
        <authorList>
            <person name="Hungria M."/>
            <person name="Delamuta J.R.M."/>
            <person name="Ribeiro R.A."/>
            <person name="Nogueira M.A."/>
        </authorList>
    </citation>
    <scope>NUCLEOTIDE SEQUENCE [LARGE SCALE GENOMIC DNA]</scope>
    <source>
        <strain evidence="1 2">Semia 938</strain>
    </source>
</reference>
<accession>A0A4U6RXB0</accession>
<protein>
    <submittedName>
        <fullName evidence="1">Uncharacterized protein</fullName>
    </submittedName>
</protein>
<dbReference type="Proteomes" id="UP000305095">
    <property type="component" value="Unassembled WGS sequence"/>
</dbReference>
<organism evidence="1 2">
    <name type="scientific">Bradyrhizobium elkanii</name>
    <dbReference type="NCBI Taxonomy" id="29448"/>
    <lineage>
        <taxon>Bacteria</taxon>
        <taxon>Pseudomonadati</taxon>
        <taxon>Pseudomonadota</taxon>
        <taxon>Alphaproteobacteria</taxon>
        <taxon>Hyphomicrobiales</taxon>
        <taxon>Nitrobacteraceae</taxon>
        <taxon>Bradyrhizobium</taxon>
    </lineage>
</organism>
<sequence length="73" mass="7787">MNVGRRVTGEMSLSMQRAAAEATAMTVIERLDLPSGMLMMQPGRTGPAGLCQNSGRVGYDKTALFLSVLSLQL</sequence>
<dbReference type="EMBL" id="SZZP01000018">
    <property type="protein sequence ID" value="TKV78272.1"/>
    <property type="molecule type" value="Genomic_DNA"/>
</dbReference>
<dbReference type="AlphaFoldDB" id="A0A4U6RXB0"/>
<dbReference type="RefSeq" id="WP_170991678.1">
    <property type="nucleotide sequence ID" value="NZ_SZZP01000018.1"/>
</dbReference>
<comment type="caution">
    <text evidence="1">The sequence shown here is derived from an EMBL/GenBank/DDBJ whole genome shotgun (WGS) entry which is preliminary data.</text>
</comment>
<name>A0A4U6RXB0_BRAEL</name>
<evidence type="ECO:0000313" key="2">
    <source>
        <dbReference type="Proteomes" id="UP000305095"/>
    </source>
</evidence>
<proteinExistence type="predicted"/>